<evidence type="ECO:0000256" key="1">
    <source>
        <dbReference type="SAM" id="MobiDB-lite"/>
    </source>
</evidence>
<keyword evidence="2" id="KW-0472">Membrane</keyword>
<evidence type="ECO:0000313" key="5">
    <source>
        <dbReference type="Proteomes" id="UP001341840"/>
    </source>
</evidence>
<sequence>MASKGKEVASASTPSRARKTKYSSRGRENNYPEERFDSREHYEKSKTLEGRGNIHERIIRFPEADEDFISDMIQGLGWGFMYSVFRPINMTVVREFYSNIPTLTQKHVFLRGKNIPISEEAMHRHLGITNVLPSVDEDDVNKATVIGREGITWANDLADTTIPNGPDNAILNANATAWHKLIMTNIDPKTHVTTFLMEHALFIFVLMIEGLVNLPRTMRDVMVKRPSSNTRNLIPYPMFIMRLADQY</sequence>
<reference evidence="4 5" key="1">
    <citation type="journal article" date="2023" name="Plants (Basel)">
        <title>Bridging the Gap: Combining Genomics and Transcriptomics Approaches to Understand Stylosanthes scabra, an Orphan Legume from the Brazilian Caatinga.</title>
        <authorList>
            <person name="Ferreira-Neto J.R.C."/>
            <person name="da Silva M.D."/>
            <person name="Binneck E."/>
            <person name="de Melo N.F."/>
            <person name="da Silva R.H."/>
            <person name="de Melo A.L.T.M."/>
            <person name="Pandolfi V."/>
            <person name="Bustamante F.O."/>
            <person name="Brasileiro-Vidal A.C."/>
            <person name="Benko-Iseppon A.M."/>
        </authorList>
    </citation>
    <scope>NUCLEOTIDE SEQUENCE [LARGE SCALE GENOMIC DNA]</scope>
    <source>
        <tissue evidence="4">Leaves</tissue>
    </source>
</reference>
<keyword evidence="2" id="KW-1133">Transmembrane helix</keyword>
<comment type="caution">
    <text evidence="4">The sequence shown here is derived from an EMBL/GenBank/DDBJ whole genome shotgun (WGS) entry which is preliminary data.</text>
</comment>
<feature type="compositionally biased region" description="Basic and acidic residues" evidence="1">
    <location>
        <begin position="25"/>
        <end position="48"/>
    </location>
</feature>
<organism evidence="4 5">
    <name type="scientific">Stylosanthes scabra</name>
    <dbReference type="NCBI Taxonomy" id="79078"/>
    <lineage>
        <taxon>Eukaryota</taxon>
        <taxon>Viridiplantae</taxon>
        <taxon>Streptophyta</taxon>
        <taxon>Embryophyta</taxon>
        <taxon>Tracheophyta</taxon>
        <taxon>Spermatophyta</taxon>
        <taxon>Magnoliopsida</taxon>
        <taxon>eudicotyledons</taxon>
        <taxon>Gunneridae</taxon>
        <taxon>Pentapetalae</taxon>
        <taxon>rosids</taxon>
        <taxon>fabids</taxon>
        <taxon>Fabales</taxon>
        <taxon>Fabaceae</taxon>
        <taxon>Papilionoideae</taxon>
        <taxon>50 kb inversion clade</taxon>
        <taxon>dalbergioids sensu lato</taxon>
        <taxon>Dalbergieae</taxon>
        <taxon>Pterocarpus clade</taxon>
        <taxon>Stylosanthes</taxon>
    </lineage>
</organism>
<feature type="region of interest" description="Disordered" evidence="1">
    <location>
        <begin position="1"/>
        <end position="48"/>
    </location>
</feature>
<gene>
    <name evidence="4" type="ORF">PIB30_023387</name>
</gene>
<dbReference type="InterPro" id="IPR046796">
    <property type="entry name" value="Transposase_32_dom"/>
</dbReference>
<feature type="transmembrane region" description="Helical" evidence="2">
    <location>
        <begin position="195"/>
        <end position="214"/>
    </location>
</feature>
<keyword evidence="2" id="KW-0812">Transmembrane</keyword>
<proteinExistence type="predicted"/>
<dbReference type="EMBL" id="JASCZI010151116">
    <property type="protein sequence ID" value="MED6169671.1"/>
    <property type="molecule type" value="Genomic_DNA"/>
</dbReference>
<dbReference type="Proteomes" id="UP001341840">
    <property type="component" value="Unassembled WGS sequence"/>
</dbReference>
<protein>
    <recommendedName>
        <fullName evidence="3">Putative plant transposon protein domain-containing protein</fullName>
    </recommendedName>
</protein>
<feature type="domain" description="Putative plant transposon protein" evidence="3">
    <location>
        <begin position="76"/>
        <end position="244"/>
    </location>
</feature>
<evidence type="ECO:0000313" key="4">
    <source>
        <dbReference type="EMBL" id="MED6169671.1"/>
    </source>
</evidence>
<keyword evidence="5" id="KW-1185">Reference proteome</keyword>
<evidence type="ECO:0000259" key="3">
    <source>
        <dbReference type="Pfam" id="PF20167"/>
    </source>
</evidence>
<name>A0ABU6V8L0_9FABA</name>
<evidence type="ECO:0000256" key="2">
    <source>
        <dbReference type="SAM" id="Phobius"/>
    </source>
</evidence>
<accession>A0ABU6V8L0</accession>
<dbReference type="Pfam" id="PF20167">
    <property type="entry name" value="Transposase_32"/>
    <property type="match status" value="1"/>
</dbReference>